<comment type="subcellular location">
    <subcellularLocation>
        <location evidence="1">Secreted</location>
    </subcellularLocation>
</comment>
<evidence type="ECO:0000313" key="7">
    <source>
        <dbReference type="Proteomes" id="UP000694700"/>
    </source>
</evidence>
<evidence type="ECO:0000259" key="5">
    <source>
        <dbReference type="Pfam" id="PF13330"/>
    </source>
</evidence>
<accession>A0A8C1TTA6</accession>
<keyword evidence="2" id="KW-0964">Secreted</keyword>
<evidence type="ECO:0000256" key="2">
    <source>
        <dbReference type="ARBA" id="ARBA00022525"/>
    </source>
</evidence>
<dbReference type="AlphaFoldDB" id="A0A8C1TTA6"/>
<dbReference type="Proteomes" id="UP000694700">
    <property type="component" value="Unplaced"/>
</dbReference>
<evidence type="ECO:0000313" key="6">
    <source>
        <dbReference type="Ensembl" id="ENSCCRP00015027439.1"/>
    </source>
</evidence>
<dbReference type="PANTHER" id="PTHR15031:SF4">
    <property type="entry name" value="CARTILAGE INTERMEDIATE LAYER PROTEIN 1"/>
    <property type="match status" value="1"/>
</dbReference>
<name>A0A8C1TTA6_CYPCA</name>
<keyword evidence="3" id="KW-0732">Signal</keyword>
<protein>
    <recommendedName>
        <fullName evidence="5">WxxW domain-containing protein</fullName>
    </recommendedName>
</protein>
<evidence type="ECO:0000256" key="3">
    <source>
        <dbReference type="ARBA" id="ARBA00022729"/>
    </source>
</evidence>
<keyword evidence="4" id="KW-0325">Glycoprotein</keyword>
<feature type="domain" description="WxxW" evidence="5">
    <location>
        <begin position="34"/>
        <end position="104"/>
    </location>
</feature>
<reference evidence="6" key="1">
    <citation type="submission" date="2025-08" db="UniProtKB">
        <authorList>
            <consortium name="Ensembl"/>
        </authorList>
    </citation>
    <scope>IDENTIFICATION</scope>
</reference>
<evidence type="ECO:0000256" key="4">
    <source>
        <dbReference type="ARBA" id="ARBA00023180"/>
    </source>
</evidence>
<feature type="domain" description="WxxW" evidence="5">
    <location>
        <begin position="17"/>
        <end position="29"/>
    </location>
</feature>
<proteinExistence type="predicted"/>
<organism evidence="6 7">
    <name type="scientific">Cyprinus carpio</name>
    <name type="common">Common carp</name>
    <dbReference type="NCBI Taxonomy" id="7962"/>
    <lineage>
        <taxon>Eukaryota</taxon>
        <taxon>Metazoa</taxon>
        <taxon>Chordata</taxon>
        <taxon>Craniata</taxon>
        <taxon>Vertebrata</taxon>
        <taxon>Euteleostomi</taxon>
        <taxon>Actinopterygii</taxon>
        <taxon>Neopterygii</taxon>
        <taxon>Teleostei</taxon>
        <taxon>Ostariophysi</taxon>
        <taxon>Cypriniformes</taxon>
        <taxon>Cyprinidae</taxon>
        <taxon>Cyprininae</taxon>
        <taxon>Cyprinus</taxon>
    </lineage>
</organism>
<evidence type="ECO:0000256" key="1">
    <source>
        <dbReference type="ARBA" id="ARBA00004613"/>
    </source>
</evidence>
<dbReference type="InterPro" id="IPR025155">
    <property type="entry name" value="WxxW_domain"/>
</dbReference>
<dbReference type="InterPro" id="IPR039675">
    <property type="entry name" value="CILP1/CILP2"/>
</dbReference>
<dbReference type="PANTHER" id="PTHR15031">
    <property type="entry name" value="CARTILAGE INTERMEDIATE LAYER PROTEIN CLIP"/>
    <property type="match status" value="1"/>
</dbReference>
<dbReference type="Pfam" id="PF13330">
    <property type="entry name" value="Mucin2_WxxW"/>
    <property type="match status" value="3"/>
</dbReference>
<dbReference type="Ensembl" id="ENSCCRT00015028401.1">
    <property type="protein sequence ID" value="ENSCCRP00015027439.1"/>
    <property type="gene ID" value="ENSCCRG00015011573.1"/>
</dbReference>
<dbReference type="GO" id="GO:0005576">
    <property type="term" value="C:extracellular region"/>
    <property type="evidence" value="ECO:0007669"/>
    <property type="project" value="UniProtKB-SubCell"/>
</dbReference>
<sequence length="210" mass="23453">TFTFTEIMLEDVLFFCRYDPTQGFACVNQPLQRWCWWFDFDDPTRGGDFELLTTLQQNYPGEICPNPIGIQAQTVSGISISASGFFCKYVKPGFCADYKVRFTCPDEWCSKGEKILKKCRTPWLDRDDPSGVGDYETLSLLLIRYPLQVCPKPIAIEVTTISGTPALPPGNIFVVYVSGFACVNAGQTGGGVCDDYKVRFSCPETFCSSE</sequence>
<feature type="domain" description="WxxW" evidence="5">
    <location>
        <begin position="121"/>
        <end position="202"/>
    </location>
</feature>